<dbReference type="EMBL" id="ML978712">
    <property type="protein sequence ID" value="KAF2090852.1"/>
    <property type="molecule type" value="Genomic_DNA"/>
</dbReference>
<dbReference type="GO" id="GO:0016020">
    <property type="term" value="C:membrane"/>
    <property type="evidence" value="ECO:0007669"/>
    <property type="project" value="TreeGrafter"/>
</dbReference>
<name>A0A9P4M143_9PEZI</name>
<dbReference type="Proteomes" id="UP000799776">
    <property type="component" value="Unassembled WGS sequence"/>
</dbReference>
<gene>
    <name evidence="2" type="ORF">K490DRAFT_71161</name>
</gene>
<accession>A0A9P4M143</accession>
<evidence type="ECO:0000313" key="2">
    <source>
        <dbReference type="EMBL" id="KAF2090852.1"/>
    </source>
</evidence>
<evidence type="ECO:0000259" key="1">
    <source>
        <dbReference type="Pfam" id="PF12146"/>
    </source>
</evidence>
<dbReference type="SUPFAM" id="SSF53474">
    <property type="entry name" value="alpha/beta-Hydrolases"/>
    <property type="match status" value="1"/>
</dbReference>
<feature type="domain" description="Serine aminopeptidase S33" evidence="1">
    <location>
        <begin position="88"/>
        <end position="223"/>
    </location>
</feature>
<reference evidence="2" key="1">
    <citation type="journal article" date="2020" name="Stud. Mycol.">
        <title>101 Dothideomycetes genomes: a test case for predicting lifestyles and emergence of pathogens.</title>
        <authorList>
            <person name="Haridas S."/>
            <person name="Albert R."/>
            <person name="Binder M."/>
            <person name="Bloem J."/>
            <person name="Labutti K."/>
            <person name="Salamov A."/>
            <person name="Andreopoulos B."/>
            <person name="Baker S."/>
            <person name="Barry K."/>
            <person name="Bills G."/>
            <person name="Bluhm B."/>
            <person name="Cannon C."/>
            <person name="Castanera R."/>
            <person name="Culley D."/>
            <person name="Daum C."/>
            <person name="Ezra D."/>
            <person name="Gonzalez J."/>
            <person name="Henrissat B."/>
            <person name="Kuo A."/>
            <person name="Liang C."/>
            <person name="Lipzen A."/>
            <person name="Lutzoni F."/>
            <person name="Magnuson J."/>
            <person name="Mondo S."/>
            <person name="Nolan M."/>
            <person name="Ohm R."/>
            <person name="Pangilinan J."/>
            <person name="Park H.-J."/>
            <person name="Ramirez L."/>
            <person name="Alfaro M."/>
            <person name="Sun H."/>
            <person name="Tritt A."/>
            <person name="Yoshinaga Y."/>
            <person name="Zwiers L.-H."/>
            <person name="Turgeon B."/>
            <person name="Goodwin S."/>
            <person name="Spatafora J."/>
            <person name="Crous P."/>
            <person name="Grigoriev I."/>
        </authorList>
    </citation>
    <scope>NUCLEOTIDE SEQUENCE</scope>
    <source>
        <strain evidence="2">CBS 121410</strain>
    </source>
</reference>
<organism evidence="2 3">
    <name type="scientific">Saccharata proteae CBS 121410</name>
    <dbReference type="NCBI Taxonomy" id="1314787"/>
    <lineage>
        <taxon>Eukaryota</taxon>
        <taxon>Fungi</taxon>
        <taxon>Dikarya</taxon>
        <taxon>Ascomycota</taxon>
        <taxon>Pezizomycotina</taxon>
        <taxon>Dothideomycetes</taxon>
        <taxon>Dothideomycetes incertae sedis</taxon>
        <taxon>Botryosphaeriales</taxon>
        <taxon>Saccharataceae</taxon>
        <taxon>Saccharata</taxon>
    </lineage>
</organism>
<dbReference type="AlphaFoldDB" id="A0A9P4M143"/>
<dbReference type="InterPro" id="IPR022742">
    <property type="entry name" value="Hydrolase_4"/>
</dbReference>
<dbReference type="OrthoDB" id="10249433at2759"/>
<dbReference type="Pfam" id="PF12146">
    <property type="entry name" value="Hydrolase_4"/>
    <property type="match status" value="1"/>
</dbReference>
<dbReference type="PANTHER" id="PTHR12277">
    <property type="entry name" value="ALPHA/BETA HYDROLASE DOMAIN-CONTAINING PROTEIN"/>
    <property type="match status" value="1"/>
</dbReference>
<dbReference type="GO" id="GO:0008474">
    <property type="term" value="F:palmitoyl-(protein) hydrolase activity"/>
    <property type="evidence" value="ECO:0007669"/>
    <property type="project" value="TreeGrafter"/>
</dbReference>
<dbReference type="InterPro" id="IPR029058">
    <property type="entry name" value="AB_hydrolase_fold"/>
</dbReference>
<dbReference type="Gene3D" id="3.40.50.1820">
    <property type="entry name" value="alpha/beta hydrolase"/>
    <property type="match status" value="1"/>
</dbReference>
<dbReference type="PANTHER" id="PTHR12277:SF81">
    <property type="entry name" value="PROTEIN ABHD13"/>
    <property type="match status" value="1"/>
</dbReference>
<keyword evidence="3" id="KW-1185">Reference proteome</keyword>
<comment type="caution">
    <text evidence="2">The sequence shown here is derived from an EMBL/GenBank/DDBJ whole genome shotgun (WGS) entry which is preliminary data.</text>
</comment>
<evidence type="ECO:0000313" key="3">
    <source>
        <dbReference type="Proteomes" id="UP000799776"/>
    </source>
</evidence>
<protein>
    <submittedName>
        <fullName evidence="2">BEM46 family protein</fullName>
    </submittedName>
</protein>
<proteinExistence type="predicted"/>
<sequence>MESFLSYLRLPLLASSGLAAVLSGVLYFKQNEIIYPRNIPPGSRTDVPRPPQFGISDFEELMIPTPDGESLSAFFIRPSNKQHARNVTFLFFHGNAGNIGYRLPIAKILEEELGCNVLMLQYRGYGLSTGTPNEKGLAIDAQTGLDYIRDRAELRGTKIILYGQSLGGAVSIGLAARNQEAGDIAGMVLENTFTSIRKLIPSAFPPAKYLAPLCHQIWPSEEVLPQITKTPILFLSGLKDEIVPPSHMTKLFDICQSPKRWRDFANGSHNDTVAEPMYFEYIEDFLRSHVLRRVPRDEKLERPRTT</sequence>